<dbReference type="PANTHER" id="PTHR43433">
    <property type="entry name" value="HYDROLASE, ALPHA/BETA FOLD FAMILY PROTEIN"/>
    <property type="match status" value="1"/>
</dbReference>
<dbReference type="STRING" id="1682113.A7U43_21445"/>
<accession>A0A172UQS2</accession>
<dbReference type="PANTHER" id="PTHR43433:SF5">
    <property type="entry name" value="AB HYDROLASE-1 DOMAIN-CONTAINING PROTEIN"/>
    <property type="match status" value="1"/>
</dbReference>
<dbReference type="Proteomes" id="UP000077143">
    <property type="component" value="Chromosome"/>
</dbReference>
<evidence type="ECO:0000259" key="1">
    <source>
        <dbReference type="Pfam" id="PF00561"/>
    </source>
</evidence>
<gene>
    <name evidence="2" type="ORF">A7U43_21445</name>
</gene>
<dbReference type="InterPro" id="IPR000073">
    <property type="entry name" value="AB_hydrolase_1"/>
</dbReference>
<feature type="domain" description="AB hydrolase-1" evidence="1">
    <location>
        <begin position="42"/>
        <end position="272"/>
    </location>
</feature>
<dbReference type="Gene3D" id="3.40.50.1820">
    <property type="entry name" value="alpha/beta hydrolase"/>
    <property type="match status" value="1"/>
</dbReference>
<evidence type="ECO:0000313" key="3">
    <source>
        <dbReference type="Proteomes" id="UP000077143"/>
    </source>
</evidence>
<name>A0A172UQS2_9MYCO</name>
<dbReference type="KEGG" id="madi:A7U43_21445"/>
<protein>
    <submittedName>
        <fullName evidence="2">Alpha/beta hydrolase</fullName>
    </submittedName>
</protein>
<dbReference type="SUPFAM" id="SSF53474">
    <property type="entry name" value="alpha/beta-Hydrolases"/>
    <property type="match status" value="1"/>
</dbReference>
<proteinExistence type="predicted"/>
<sequence length="290" mass="31754">MNANHNPPHRIVTSYRDAPARTLTAGGVTYAYRELGPTGGIPVVFLVHLAATLDNWDPRIIDPIAEGHHVIAFDNRGVGASTGKVPDTIEAMAEDAYTFITALGHTTVDIFAFSLGGMIAQALVLKHPELVRKLILTGSGPAGGKGIDKVAGTTYYDMVRATLTRSDPKEFLFFNRDATGKAAARAFVKRLDERIHDRDAKITVRAFQTQLKAIKRWGRSTPADLSKITQPTLIANGDHDRMVPSTLSEDMHRRIAGSELVIYPNSGHGGIFQYHHEFSRTAVAFLDNDR</sequence>
<dbReference type="InterPro" id="IPR029058">
    <property type="entry name" value="AB_hydrolase_fold"/>
</dbReference>
<dbReference type="OrthoDB" id="7958481at2"/>
<evidence type="ECO:0000313" key="2">
    <source>
        <dbReference type="EMBL" id="ANE81517.1"/>
    </source>
</evidence>
<reference evidence="2 3" key="1">
    <citation type="submission" date="2016-05" db="EMBL/GenBank/DDBJ databases">
        <title>Complete genome sequence of a phthalic acid esters degrading Mycobacterium sp. YC-RL4.</title>
        <authorList>
            <person name="Ren L."/>
            <person name="Fan S."/>
            <person name="Ruth N."/>
            <person name="Jia Y."/>
            <person name="Wang J."/>
            <person name="Qiao C."/>
        </authorList>
    </citation>
    <scope>NUCLEOTIDE SEQUENCE [LARGE SCALE GENOMIC DNA]</scope>
    <source>
        <strain evidence="2 3">YC-RL4</strain>
    </source>
</reference>
<keyword evidence="2" id="KW-0378">Hydrolase</keyword>
<dbReference type="AlphaFoldDB" id="A0A172UQS2"/>
<dbReference type="PRINTS" id="PR00111">
    <property type="entry name" value="ABHYDROLASE"/>
</dbReference>
<dbReference type="GO" id="GO:0016787">
    <property type="term" value="F:hydrolase activity"/>
    <property type="evidence" value="ECO:0007669"/>
    <property type="project" value="UniProtKB-KW"/>
</dbReference>
<dbReference type="Pfam" id="PF00561">
    <property type="entry name" value="Abhydrolase_1"/>
    <property type="match status" value="1"/>
</dbReference>
<dbReference type="EMBL" id="CP015596">
    <property type="protein sequence ID" value="ANE81517.1"/>
    <property type="molecule type" value="Genomic_DNA"/>
</dbReference>
<dbReference type="RefSeq" id="WP_067999218.1">
    <property type="nucleotide sequence ID" value="NZ_CP015596.1"/>
</dbReference>
<organism evidence="2 3">
    <name type="scientific">Mycobacterium adipatum</name>
    <dbReference type="NCBI Taxonomy" id="1682113"/>
    <lineage>
        <taxon>Bacteria</taxon>
        <taxon>Bacillati</taxon>
        <taxon>Actinomycetota</taxon>
        <taxon>Actinomycetes</taxon>
        <taxon>Mycobacteriales</taxon>
        <taxon>Mycobacteriaceae</taxon>
        <taxon>Mycobacterium</taxon>
    </lineage>
</organism>
<dbReference type="InterPro" id="IPR050471">
    <property type="entry name" value="AB_hydrolase"/>
</dbReference>
<keyword evidence="3" id="KW-1185">Reference proteome</keyword>